<comment type="caution">
    <text evidence="4">The sequence shown here is derived from an EMBL/GenBank/DDBJ whole genome shotgun (WGS) entry which is preliminary data.</text>
</comment>
<dbReference type="PANTHER" id="PTHR30273">
    <property type="entry name" value="PERIPLASMIC SIGNAL SENSOR AND SIGMA FACTOR ACTIVATOR FECR-RELATED"/>
    <property type="match status" value="1"/>
</dbReference>
<dbReference type="Gene3D" id="2.60.120.1440">
    <property type="match status" value="1"/>
</dbReference>
<dbReference type="InterPro" id="IPR012373">
    <property type="entry name" value="Ferrdict_sens_TM"/>
</dbReference>
<feature type="domain" description="FecR protein" evidence="2">
    <location>
        <begin position="128"/>
        <end position="211"/>
    </location>
</feature>
<evidence type="ECO:0000313" key="5">
    <source>
        <dbReference type="Proteomes" id="UP000647133"/>
    </source>
</evidence>
<dbReference type="Gene3D" id="3.55.50.30">
    <property type="match status" value="1"/>
</dbReference>
<dbReference type="PANTHER" id="PTHR30273:SF2">
    <property type="entry name" value="PROTEIN FECR"/>
    <property type="match status" value="1"/>
</dbReference>
<evidence type="ECO:0000256" key="1">
    <source>
        <dbReference type="SAM" id="Phobius"/>
    </source>
</evidence>
<dbReference type="Proteomes" id="UP000647133">
    <property type="component" value="Unassembled WGS sequence"/>
</dbReference>
<dbReference type="Pfam" id="PF04773">
    <property type="entry name" value="FecR"/>
    <property type="match status" value="1"/>
</dbReference>
<accession>A0ABR9AMC3</accession>
<evidence type="ECO:0000259" key="2">
    <source>
        <dbReference type="Pfam" id="PF04773"/>
    </source>
</evidence>
<sequence length="323" mass="37573">MDDNRLIKYLLHESNDAEMLEVENWLHKHPDHQKKYEQIKFVWEKSKVISPENTIDEDQAWERFLEKRSASNEDNIETKTVNLVSYFSKAAIWLVMLTAGMWAYRTFLEPDNRFMSNILINTQEHAVSDTLFDGSVITVNKSSQLAFEQSILQKNRNAELINGEAFFQVHRNENRPFHVQAGEVMITVLGTEFNVKKTMDQVEVILESGSVSVEYENEIKILKPGETMLINPQKGLFTTTKTQDGLYRYYVDDYFTAKQTPLWRVVEVLNQAYNANIIILNENLRNLPLTTTFRNDSLENALNVLKETFGLTIIREPEQIIIK</sequence>
<feature type="transmembrane region" description="Helical" evidence="1">
    <location>
        <begin position="90"/>
        <end position="108"/>
    </location>
</feature>
<dbReference type="InterPro" id="IPR006860">
    <property type="entry name" value="FecR"/>
</dbReference>
<dbReference type="RefSeq" id="WP_192009941.1">
    <property type="nucleotide sequence ID" value="NZ_JACYTQ010000003.1"/>
</dbReference>
<evidence type="ECO:0000313" key="4">
    <source>
        <dbReference type="EMBL" id="MBD8489050.1"/>
    </source>
</evidence>
<dbReference type="InterPro" id="IPR032508">
    <property type="entry name" value="FecR_C"/>
</dbReference>
<name>A0ABR9AMC3_9BACT</name>
<dbReference type="Pfam" id="PF16344">
    <property type="entry name" value="FecR_C"/>
    <property type="match status" value="1"/>
</dbReference>
<protein>
    <submittedName>
        <fullName evidence="4">FecR domain-containing protein</fullName>
    </submittedName>
</protein>
<organism evidence="4 5">
    <name type="scientific">Echinicola arenosa</name>
    <dbReference type="NCBI Taxonomy" id="2774144"/>
    <lineage>
        <taxon>Bacteria</taxon>
        <taxon>Pseudomonadati</taxon>
        <taxon>Bacteroidota</taxon>
        <taxon>Cytophagia</taxon>
        <taxon>Cytophagales</taxon>
        <taxon>Cyclobacteriaceae</taxon>
        <taxon>Echinicola</taxon>
    </lineage>
</organism>
<dbReference type="EMBL" id="JACYTQ010000003">
    <property type="protein sequence ID" value="MBD8489050.1"/>
    <property type="molecule type" value="Genomic_DNA"/>
</dbReference>
<feature type="domain" description="Protein FecR C-terminal" evidence="3">
    <location>
        <begin position="255"/>
        <end position="322"/>
    </location>
</feature>
<keyword evidence="5" id="KW-1185">Reference proteome</keyword>
<dbReference type="PIRSF" id="PIRSF018266">
    <property type="entry name" value="FecR"/>
    <property type="match status" value="1"/>
</dbReference>
<keyword evidence="1" id="KW-0472">Membrane</keyword>
<proteinExistence type="predicted"/>
<keyword evidence="1" id="KW-1133">Transmembrane helix</keyword>
<evidence type="ECO:0000259" key="3">
    <source>
        <dbReference type="Pfam" id="PF16344"/>
    </source>
</evidence>
<keyword evidence="1" id="KW-0812">Transmembrane</keyword>
<gene>
    <name evidence="4" type="ORF">IFO69_09860</name>
</gene>
<reference evidence="4 5" key="1">
    <citation type="submission" date="2020-09" db="EMBL/GenBank/DDBJ databases">
        <title>Echinicola sp. CAU 1574 isolated from sand of Sido Beach.</title>
        <authorList>
            <person name="Kim W."/>
        </authorList>
    </citation>
    <scope>NUCLEOTIDE SEQUENCE [LARGE SCALE GENOMIC DNA]</scope>
    <source>
        <strain evidence="4 5">CAU 1574</strain>
    </source>
</reference>